<dbReference type="InterPro" id="IPR001810">
    <property type="entry name" value="F-box_dom"/>
</dbReference>
<evidence type="ECO:0000259" key="1">
    <source>
        <dbReference type="PROSITE" id="PS50181"/>
    </source>
</evidence>
<proteinExistence type="predicted"/>
<dbReference type="AlphaFoldDB" id="A0A5J5F1M6"/>
<gene>
    <name evidence="2" type="ORF">FN846DRAFT_941702</name>
</gene>
<dbReference type="EMBL" id="VXIS01000055">
    <property type="protein sequence ID" value="KAA8909654.1"/>
    <property type="molecule type" value="Genomic_DNA"/>
</dbReference>
<dbReference type="InParanoid" id="A0A5J5F1M6"/>
<evidence type="ECO:0000313" key="2">
    <source>
        <dbReference type="EMBL" id="KAA8909654.1"/>
    </source>
</evidence>
<sequence>MPARKETGLLLLPRELLDDLLGYLSAKDLRNLLVASPLFIPLVSQHLRRLLSKLNREAADNLLCYLISRGRLSHASFVLRHLRANNPVTDLPKACPGSNRYRKALHNYVSALPIKDQQLLNFQLRSQPRNNRLATSLVATKSLRPECLTELLKYPLRFTFCVALRAAAELELREQSVTSAYPTNWRREVAVDWFVSGYHTATVGMGEKEDPNEAARDDGLVGKVLAAPSIPASVKRVLICHGAGLRHSVLHLLDSRNPGDKDAARVLRKVLGALREDDGTFPEFAVRCIATGFVRALRRACQCIRFGLELLIVGVWLEECADLLFARLATRKPESKPDSRKDQWKPLVQGRHPNRIWELFFVEGPWADGDVTAGMWKDW</sequence>
<accession>A0A5J5F1M6</accession>
<dbReference type="PROSITE" id="PS50181">
    <property type="entry name" value="FBOX"/>
    <property type="match status" value="1"/>
</dbReference>
<reference evidence="2 3" key="1">
    <citation type="submission" date="2019-09" db="EMBL/GenBank/DDBJ databases">
        <title>Draft genome of the ectomycorrhizal ascomycete Sphaerosporella brunnea.</title>
        <authorList>
            <consortium name="DOE Joint Genome Institute"/>
            <person name="Benucci G.M."/>
            <person name="Marozzi G."/>
            <person name="Antonielli L."/>
            <person name="Sanchez S."/>
            <person name="Marco P."/>
            <person name="Wang X."/>
            <person name="Falini L.B."/>
            <person name="Barry K."/>
            <person name="Haridas S."/>
            <person name="Lipzen A."/>
            <person name="Labutti K."/>
            <person name="Grigoriev I.V."/>
            <person name="Murat C."/>
            <person name="Martin F."/>
            <person name="Albertini E."/>
            <person name="Donnini D."/>
            <person name="Bonito G."/>
        </authorList>
    </citation>
    <scope>NUCLEOTIDE SEQUENCE [LARGE SCALE GENOMIC DNA]</scope>
    <source>
        <strain evidence="2 3">Sb_GMNB300</strain>
    </source>
</reference>
<dbReference type="Proteomes" id="UP000326924">
    <property type="component" value="Unassembled WGS sequence"/>
</dbReference>
<keyword evidence="3" id="KW-1185">Reference proteome</keyword>
<name>A0A5J5F1M6_9PEZI</name>
<organism evidence="2 3">
    <name type="scientific">Sphaerosporella brunnea</name>
    <dbReference type="NCBI Taxonomy" id="1250544"/>
    <lineage>
        <taxon>Eukaryota</taxon>
        <taxon>Fungi</taxon>
        <taxon>Dikarya</taxon>
        <taxon>Ascomycota</taxon>
        <taxon>Pezizomycotina</taxon>
        <taxon>Pezizomycetes</taxon>
        <taxon>Pezizales</taxon>
        <taxon>Pyronemataceae</taxon>
        <taxon>Sphaerosporella</taxon>
    </lineage>
</organism>
<comment type="caution">
    <text evidence="2">The sequence shown here is derived from an EMBL/GenBank/DDBJ whole genome shotgun (WGS) entry which is preliminary data.</text>
</comment>
<protein>
    <recommendedName>
        <fullName evidence="1">F-box domain-containing protein</fullName>
    </recommendedName>
</protein>
<feature type="domain" description="F-box" evidence="1">
    <location>
        <begin position="6"/>
        <end position="54"/>
    </location>
</feature>
<evidence type="ECO:0000313" key="3">
    <source>
        <dbReference type="Proteomes" id="UP000326924"/>
    </source>
</evidence>